<accession>H5Y3G2</accession>
<dbReference type="HOGENOM" id="CLU_2272896_0_0_9"/>
<keyword evidence="2" id="KW-1185">Reference proteome</keyword>
<dbReference type="Proteomes" id="UP000005104">
    <property type="component" value="Chromosome"/>
</dbReference>
<reference evidence="1 2" key="1">
    <citation type="submission" date="2011-11" db="EMBL/GenBank/DDBJ databases">
        <title>The Noncontiguous Finished genome of Desulfosporosinus youngiae DSM 17734.</title>
        <authorList>
            <consortium name="US DOE Joint Genome Institute (JGI-PGF)"/>
            <person name="Lucas S."/>
            <person name="Han J."/>
            <person name="Lapidus A."/>
            <person name="Cheng J.-F."/>
            <person name="Goodwin L."/>
            <person name="Pitluck S."/>
            <person name="Peters L."/>
            <person name="Ovchinnikova G."/>
            <person name="Lu M."/>
            <person name="Land M.L."/>
            <person name="Hauser L."/>
            <person name="Pester M."/>
            <person name="Spring S."/>
            <person name="Ollivier B."/>
            <person name="Rattei T."/>
            <person name="Klenk H.-P."/>
            <person name="Wagner M."/>
            <person name="Loy A."/>
            <person name="Woyke T.J."/>
        </authorList>
    </citation>
    <scope>NUCLEOTIDE SEQUENCE [LARGE SCALE GENOMIC DNA]</scope>
    <source>
        <strain evidence="1 2">DSM 17734</strain>
    </source>
</reference>
<evidence type="ECO:0000313" key="1">
    <source>
        <dbReference type="EMBL" id="EHQ89071.1"/>
    </source>
</evidence>
<organism evidence="1 2">
    <name type="scientific">Desulfosporosinus youngiae DSM 17734</name>
    <dbReference type="NCBI Taxonomy" id="768710"/>
    <lineage>
        <taxon>Bacteria</taxon>
        <taxon>Bacillati</taxon>
        <taxon>Bacillota</taxon>
        <taxon>Clostridia</taxon>
        <taxon>Eubacteriales</taxon>
        <taxon>Desulfitobacteriaceae</taxon>
        <taxon>Desulfosporosinus</taxon>
    </lineage>
</organism>
<dbReference type="AlphaFoldDB" id="H5Y3G2"/>
<sequence>MWLPSSERIGTGTIVKIGVEFTVHQLYSNFLQVRLEWLEHGQHPSPGVFTAIPSATLGTPLMVVSCCLANLSPEHLKLVELGANGYLNQALDWQPLTACTKA</sequence>
<dbReference type="EMBL" id="CM001441">
    <property type="protein sequence ID" value="EHQ89071.1"/>
    <property type="molecule type" value="Genomic_DNA"/>
</dbReference>
<protein>
    <submittedName>
        <fullName evidence="1">Uncharacterized protein</fullName>
    </submittedName>
</protein>
<evidence type="ECO:0000313" key="2">
    <source>
        <dbReference type="Proteomes" id="UP000005104"/>
    </source>
</evidence>
<name>H5Y3G2_9FIRM</name>
<proteinExistence type="predicted"/>
<gene>
    <name evidence="1" type="ORF">DesyoDRAFT_1964</name>
</gene>